<reference evidence="5" key="1">
    <citation type="journal article" date="2019" name="Int. J. Syst. Evol. Microbiol.">
        <title>The Global Catalogue of Microorganisms (GCM) 10K type strain sequencing project: providing services to taxonomists for standard genome sequencing and annotation.</title>
        <authorList>
            <consortium name="The Broad Institute Genomics Platform"/>
            <consortium name="The Broad Institute Genome Sequencing Center for Infectious Disease"/>
            <person name="Wu L."/>
            <person name="Ma J."/>
        </authorList>
    </citation>
    <scope>NUCLEOTIDE SEQUENCE [LARGE SCALE GENOMIC DNA]</scope>
    <source>
        <strain evidence="5">KCTC 15012</strain>
    </source>
</reference>
<dbReference type="RefSeq" id="WP_042639104.1">
    <property type="nucleotide sequence ID" value="NZ_CDDF01000002.1"/>
</dbReference>
<protein>
    <submittedName>
        <fullName evidence="4">Uncharacterized protein</fullName>
    </submittedName>
</protein>
<evidence type="ECO:0000256" key="1">
    <source>
        <dbReference type="SAM" id="Coils"/>
    </source>
</evidence>
<gene>
    <name evidence="4" type="ORF">ACFPVW_07175</name>
</gene>
<keyword evidence="1" id="KW-0175">Coiled coil</keyword>
<evidence type="ECO:0000313" key="5">
    <source>
        <dbReference type="Proteomes" id="UP001596132"/>
    </source>
</evidence>
<feature type="signal peptide" evidence="3">
    <location>
        <begin position="1"/>
        <end position="17"/>
    </location>
</feature>
<accession>A0ABW0Y8F2</accession>
<proteinExistence type="predicted"/>
<evidence type="ECO:0000256" key="2">
    <source>
        <dbReference type="SAM" id="MobiDB-lite"/>
    </source>
</evidence>
<feature type="chain" id="PRO_5045535550" evidence="3">
    <location>
        <begin position="18"/>
        <end position="99"/>
    </location>
</feature>
<dbReference type="EMBL" id="JBHSPP010000007">
    <property type="protein sequence ID" value="MFC5705842.1"/>
    <property type="molecule type" value="Genomic_DNA"/>
</dbReference>
<name>A0ABW0Y8F2_9GAMM</name>
<sequence length="99" mass="11650">MRTLLLILLLSPLPVRAATEAECQRAFVEWMLDQQQQFSDRKASKMARRNAERTIDQARDEYAKQESFCQTMAWVAGDQRQDPRFKPREGEIHDFTPLH</sequence>
<dbReference type="Proteomes" id="UP001596132">
    <property type="component" value="Unassembled WGS sequence"/>
</dbReference>
<keyword evidence="3" id="KW-0732">Signal</keyword>
<comment type="caution">
    <text evidence="4">The sequence shown here is derived from an EMBL/GenBank/DDBJ whole genome shotgun (WGS) entry which is preliminary data.</text>
</comment>
<feature type="coiled-coil region" evidence="1">
    <location>
        <begin position="41"/>
        <end position="68"/>
    </location>
</feature>
<evidence type="ECO:0000256" key="3">
    <source>
        <dbReference type="SAM" id="SignalP"/>
    </source>
</evidence>
<keyword evidence="5" id="KW-1185">Reference proteome</keyword>
<organism evidence="4 5">
    <name type="scientific">Aeromonas eucrenophila</name>
    <dbReference type="NCBI Taxonomy" id="649"/>
    <lineage>
        <taxon>Bacteria</taxon>
        <taxon>Pseudomonadati</taxon>
        <taxon>Pseudomonadota</taxon>
        <taxon>Gammaproteobacteria</taxon>
        <taxon>Aeromonadales</taxon>
        <taxon>Aeromonadaceae</taxon>
        <taxon>Aeromonas</taxon>
    </lineage>
</organism>
<evidence type="ECO:0000313" key="4">
    <source>
        <dbReference type="EMBL" id="MFC5705842.1"/>
    </source>
</evidence>
<feature type="region of interest" description="Disordered" evidence="2">
    <location>
        <begin position="79"/>
        <end position="99"/>
    </location>
</feature>